<feature type="transmembrane region" description="Helical" evidence="1">
    <location>
        <begin position="45"/>
        <end position="64"/>
    </location>
</feature>
<protein>
    <recommendedName>
        <fullName evidence="4">DUF4149 domain-containing protein</fullName>
    </recommendedName>
</protein>
<keyword evidence="1" id="KW-0472">Membrane</keyword>
<dbReference type="EMBL" id="PQWO01000036">
    <property type="protein sequence ID" value="PZD70458.1"/>
    <property type="molecule type" value="Genomic_DNA"/>
</dbReference>
<feature type="transmembrane region" description="Helical" evidence="1">
    <location>
        <begin position="20"/>
        <end position="38"/>
    </location>
</feature>
<dbReference type="AlphaFoldDB" id="A0A2W1J8H2"/>
<comment type="caution">
    <text evidence="2">The sequence shown here is derived from an EMBL/GenBank/DDBJ whole genome shotgun (WGS) entry which is preliminary data.</text>
</comment>
<reference evidence="2 3" key="1">
    <citation type="journal article" date="2018" name="Sci. Rep.">
        <title>A novel species of the marine cyanobacterium Acaryochloris with a unique pigment content and lifestyle.</title>
        <authorList>
            <person name="Partensky F."/>
            <person name="Six C."/>
            <person name="Ratin M."/>
            <person name="Garczarek L."/>
            <person name="Vaulot D."/>
            <person name="Probert I."/>
            <person name="Calteau A."/>
            <person name="Gourvil P."/>
            <person name="Marie D."/>
            <person name="Grebert T."/>
            <person name="Bouchier C."/>
            <person name="Le Panse S."/>
            <person name="Gachenot M."/>
            <person name="Rodriguez F."/>
            <person name="Garrido J.L."/>
        </authorList>
    </citation>
    <scope>NUCLEOTIDE SEQUENCE [LARGE SCALE GENOMIC DNA]</scope>
    <source>
        <strain evidence="2 3">RCC1774</strain>
    </source>
</reference>
<gene>
    <name evidence="2" type="ORF">C1752_12029</name>
</gene>
<name>A0A2W1J8H2_9CYAN</name>
<evidence type="ECO:0000313" key="2">
    <source>
        <dbReference type="EMBL" id="PZD70458.1"/>
    </source>
</evidence>
<dbReference type="RefSeq" id="WP_110988976.1">
    <property type="nucleotide sequence ID" value="NZ_CAWNWM010000036.1"/>
</dbReference>
<accession>A0A2W1J8H2</accession>
<dbReference type="Proteomes" id="UP000248857">
    <property type="component" value="Unassembled WGS sequence"/>
</dbReference>
<organism evidence="2 3">
    <name type="scientific">Acaryochloris thomasi RCC1774</name>
    <dbReference type="NCBI Taxonomy" id="1764569"/>
    <lineage>
        <taxon>Bacteria</taxon>
        <taxon>Bacillati</taxon>
        <taxon>Cyanobacteriota</taxon>
        <taxon>Cyanophyceae</taxon>
        <taxon>Acaryochloridales</taxon>
        <taxon>Acaryochloridaceae</taxon>
        <taxon>Acaryochloris</taxon>
        <taxon>Acaryochloris thomasi</taxon>
    </lineage>
</organism>
<keyword evidence="1" id="KW-1133">Transmembrane helix</keyword>
<evidence type="ECO:0000256" key="1">
    <source>
        <dbReference type="SAM" id="Phobius"/>
    </source>
</evidence>
<evidence type="ECO:0000313" key="3">
    <source>
        <dbReference type="Proteomes" id="UP000248857"/>
    </source>
</evidence>
<evidence type="ECO:0008006" key="4">
    <source>
        <dbReference type="Google" id="ProtNLM"/>
    </source>
</evidence>
<proteinExistence type="predicted"/>
<sequence length="136" mass="15225">MELTDVLPLLYERFGAFQALWNLYITLAIGILGFVTAAQKATRPVAIRVILIVAFLVFAIINLTTLNRVLSERRILEELAESLAKPGLEMDLVEVSRVSGEVTYLNIYHSILDLVVASLVWFIPHHQSKDKSSKSS</sequence>
<keyword evidence="1" id="KW-0812">Transmembrane</keyword>
<keyword evidence="3" id="KW-1185">Reference proteome</keyword>